<dbReference type="EMBL" id="VDFV01000060">
    <property type="protein sequence ID" value="TNC62067.1"/>
    <property type="molecule type" value="Genomic_DNA"/>
</dbReference>
<comment type="caution">
    <text evidence="1">The sequence shown here is derived from an EMBL/GenBank/DDBJ whole genome shotgun (WGS) entry which is preliminary data.</text>
</comment>
<proteinExistence type="predicted"/>
<dbReference type="RefSeq" id="WP_139083562.1">
    <property type="nucleotide sequence ID" value="NZ_VDFV01000060.1"/>
</dbReference>
<dbReference type="AlphaFoldDB" id="A0A5C4N8W9"/>
<dbReference type="Proteomes" id="UP000305709">
    <property type="component" value="Unassembled WGS sequence"/>
</dbReference>
<protein>
    <submittedName>
        <fullName evidence="1">Uncharacterized protein</fullName>
    </submittedName>
</protein>
<keyword evidence="2" id="KW-1185">Reference proteome</keyword>
<gene>
    <name evidence="1" type="ORF">FHG71_20525</name>
</gene>
<organism evidence="1 2">
    <name type="scientific">Rubellimicrobium roseum</name>
    <dbReference type="NCBI Taxonomy" id="687525"/>
    <lineage>
        <taxon>Bacteria</taxon>
        <taxon>Pseudomonadati</taxon>
        <taxon>Pseudomonadota</taxon>
        <taxon>Alphaproteobacteria</taxon>
        <taxon>Rhodobacterales</taxon>
        <taxon>Roseobacteraceae</taxon>
        <taxon>Rubellimicrobium</taxon>
    </lineage>
</organism>
<evidence type="ECO:0000313" key="1">
    <source>
        <dbReference type="EMBL" id="TNC62067.1"/>
    </source>
</evidence>
<evidence type="ECO:0000313" key="2">
    <source>
        <dbReference type="Proteomes" id="UP000305709"/>
    </source>
</evidence>
<dbReference type="OrthoDB" id="9813383at2"/>
<accession>A0A5C4N8W9</accession>
<name>A0A5C4N8W9_9RHOB</name>
<reference evidence="1 2" key="1">
    <citation type="submission" date="2019-06" db="EMBL/GenBank/DDBJ databases">
        <authorList>
            <person name="Jiang L."/>
        </authorList>
    </citation>
    <scope>NUCLEOTIDE SEQUENCE [LARGE SCALE GENOMIC DNA]</scope>
    <source>
        <strain evidence="1 2">YIM 48858</strain>
    </source>
</reference>
<sequence length="86" mass="9363">MRPALEELAIALRSQAADLAEADLAADRDDVRSRAAEIEALHRDPTSPALCCRLGVDGEFADQDRRRREIANFLESLGELRTGSGA</sequence>